<dbReference type="Pfam" id="PF01381">
    <property type="entry name" value="HTH_3"/>
    <property type="match status" value="1"/>
</dbReference>
<sequence length="246" mass="28207">MYNIRRKIGGTELMNQYSKEVGNRIRMFRKAKGFSQQEFADALHKTKSTISKYEHAAIALDLETLHEICQLLQIPMHALLTIADEEDFPSEKNVVSQFYLYNLAGRSGTLHRSLVEIYSGNQNSNLHHQEASMFYGVPSFQTPEKCQGFYYGFITKKDIFTHLHLINQKNNIEQVSICYRSNLDNLLFNIGLLTGLSFANLVPVTCKAVISEKPLTENQLLLDALAFDQMEIRRIRNTGIVSLQRR</sequence>
<dbReference type="InterPro" id="IPR001387">
    <property type="entry name" value="Cro/C1-type_HTH"/>
</dbReference>
<organism evidence="3 4">
    <name type="scientific">Anaerotruncus colihominis</name>
    <dbReference type="NCBI Taxonomy" id="169435"/>
    <lineage>
        <taxon>Bacteria</taxon>
        <taxon>Bacillati</taxon>
        <taxon>Bacillota</taxon>
        <taxon>Clostridia</taxon>
        <taxon>Eubacteriales</taxon>
        <taxon>Oscillospiraceae</taxon>
        <taxon>Anaerotruncus</taxon>
    </lineage>
</organism>
<dbReference type="PROSITE" id="PS50943">
    <property type="entry name" value="HTH_CROC1"/>
    <property type="match status" value="1"/>
</dbReference>
<keyword evidence="1" id="KW-0238">DNA-binding</keyword>
<dbReference type="Proteomes" id="UP000446866">
    <property type="component" value="Unassembled WGS sequence"/>
</dbReference>
<dbReference type="AlphaFoldDB" id="A0A845QK90"/>
<evidence type="ECO:0000313" key="4">
    <source>
        <dbReference type="Proteomes" id="UP000446866"/>
    </source>
</evidence>
<comment type="caution">
    <text evidence="3">The sequence shown here is derived from an EMBL/GenBank/DDBJ whole genome shotgun (WGS) entry which is preliminary data.</text>
</comment>
<dbReference type="InterPro" id="IPR050807">
    <property type="entry name" value="TransReg_Diox_bact_type"/>
</dbReference>
<evidence type="ECO:0000259" key="2">
    <source>
        <dbReference type="PROSITE" id="PS50943"/>
    </source>
</evidence>
<proteinExistence type="predicted"/>
<reference evidence="3 4" key="1">
    <citation type="submission" date="2018-08" db="EMBL/GenBank/DDBJ databases">
        <title>Murine metabolic-syndrome-specific gut microbial biobank.</title>
        <authorList>
            <person name="Liu C."/>
        </authorList>
    </citation>
    <scope>NUCLEOTIDE SEQUENCE [LARGE SCALE GENOMIC DNA]</scope>
    <source>
        <strain evidence="3 4">28</strain>
    </source>
</reference>
<dbReference type="Gene3D" id="1.10.260.40">
    <property type="entry name" value="lambda repressor-like DNA-binding domains"/>
    <property type="match status" value="1"/>
</dbReference>
<dbReference type="GO" id="GO:0005829">
    <property type="term" value="C:cytosol"/>
    <property type="evidence" value="ECO:0007669"/>
    <property type="project" value="TreeGrafter"/>
</dbReference>
<dbReference type="GO" id="GO:0003677">
    <property type="term" value="F:DNA binding"/>
    <property type="evidence" value="ECO:0007669"/>
    <property type="project" value="UniProtKB-KW"/>
</dbReference>
<dbReference type="SUPFAM" id="SSF47413">
    <property type="entry name" value="lambda repressor-like DNA-binding domains"/>
    <property type="match status" value="1"/>
</dbReference>
<dbReference type="InterPro" id="IPR010982">
    <property type="entry name" value="Lambda_DNA-bd_dom_sf"/>
</dbReference>
<name>A0A845QK90_9FIRM</name>
<dbReference type="PANTHER" id="PTHR46797">
    <property type="entry name" value="HTH-TYPE TRANSCRIPTIONAL REGULATOR"/>
    <property type="match status" value="1"/>
</dbReference>
<gene>
    <name evidence="3" type="ORF">D0435_02360</name>
</gene>
<dbReference type="PANTHER" id="PTHR46797:SF1">
    <property type="entry name" value="METHYLPHOSPHONATE SYNTHASE"/>
    <property type="match status" value="1"/>
</dbReference>
<dbReference type="CDD" id="cd00093">
    <property type="entry name" value="HTH_XRE"/>
    <property type="match status" value="1"/>
</dbReference>
<keyword evidence="4" id="KW-1185">Reference proteome</keyword>
<evidence type="ECO:0000313" key="3">
    <source>
        <dbReference type="EMBL" id="NBH60518.1"/>
    </source>
</evidence>
<feature type="domain" description="HTH cro/C1-type" evidence="2">
    <location>
        <begin position="25"/>
        <end position="79"/>
    </location>
</feature>
<evidence type="ECO:0000256" key="1">
    <source>
        <dbReference type="ARBA" id="ARBA00023125"/>
    </source>
</evidence>
<dbReference type="GO" id="GO:0003700">
    <property type="term" value="F:DNA-binding transcription factor activity"/>
    <property type="evidence" value="ECO:0007669"/>
    <property type="project" value="TreeGrafter"/>
</dbReference>
<accession>A0A845QK90</accession>
<protein>
    <submittedName>
        <fullName evidence="3">XRE family transcriptional regulator</fullName>
    </submittedName>
</protein>
<dbReference type="SMART" id="SM00530">
    <property type="entry name" value="HTH_XRE"/>
    <property type="match status" value="1"/>
</dbReference>
<dbReference type="EMBL" id="QXWK01000003">
    <property type="protein sequence ID" value="NBH60518.1"/>
    <property type="molecule type" value="Genomic_DNA"/>
</dbReference>